<gene>
    <name evidence="1" type="ORF">G5C66_11175</name>
</gene>
<accession>A0A6M1R6X2</accession>
<dbReference type="PROSITE" id="PS51318">
    <property type="entry name" value="TAT"/>
    <property type="match status" value="1"/>
</dbReference>
<sequence length="60" mass="5852">MPTPPTVHAAEPVVTRRQLLAIVGAVTAAASPIVAAVGVSPQQAAAATSHPAYAAIVGLL</sequence>
<dbReference type="AlphaFoldDB" id="A0A6M1R6X2"/>
<keyword evidence="2" id="KW-1185">Reference proteome</keyword>
<proteinExistence type="predicted"/>
<dbReference type="InterPro" id="IPR006311">
    <property type="entry name" value="TAT_signal"/>
</dbReference>
<evidence type="ECO:0000313" key="1">
    <source>
        <dbReference type="EMBL" id="NGN93298.1"/>
    </source>
</evidence>
<dbReference type="Proteomes" id="UP000483261">
    <property type="component" value="Unassembled WGS sequence"/>
</dbReference>
<dbReference type="RefSeq" id="WP_165111040.1">
    <property type="nucleotide sequence ID" value="NZ_JAALAA010000008.1"/>
</dbReference>
<name>A0A6M1R6X2_9ACTN</name>
<evidence type="ECO:0000313" key="2">
    <source>
        <dbReference type="Proteomes" id="UP000483261"/>
    </source>
</evidence>
<comment type="caution">
    <text evidence="1">The sequence shown here is derived from an EMBL/GenBank/DDBJ whole genome shotgun (WGS) entry which is preliminary data.</text>
</comment>
<organism evidence="1 2">
    <name type="scientific">Nocardioides turkmenicus</name>
    <dbReference type="NCBI Taxonomy" id="2711220"/>
    <lineage>
        <taxon>Bacteria</taxon>
        <taxon>Bacillati</taxon>
        <taxon>Actinomycetota</taxon>
        <taxon>Actinomycetes</taxon>
        <taxon>Propionibacteriales</taxon>
        <taxon>Nocardioidaceae</taxon>
        <taxon>Nocardioides</taxon>
    </lineage>
</organism>
<protein>
    <submittedName>
        <fullName evidence="1">Uncharacterized protein</fullName>
    </submittedName>
</protein>
<dbReference type="EMBL" id="JAALAA010000008">
    <property type="protein sequence ID" value="NGN93298.1"/>
    <property type="molecule type" value="Genomic_DNA"/>
</dbReference>
<reference evidence="1 2" key="1">
    <citation type="submission" date="2020-02" db="EMBL/GenBank/DDBJ databases">
        <title>Whole-genome analyses of novel actinobacteria.</title>
        <authorList>
            <person name="Sahin N."/>
        </authorList>
    </citation>
    <scope>NUCLEOTIDE SEQUENCE [LARGE SCALE GENOMIC DNA]</scope>
    <source>
        <strain evidence="1 2">KC13</strain>
    </source>
</reference>